<dbReference type="RefSeq" id="XP_024583848.1">
    <property type="nucleotide sequence ID" value="XM_024718451.1"/>
</dbReference>
<keyword evidence="3" id="KW-1185">Reference proteome</keyword>
<evidence type="ECO:0000313" key="3">
    <source>
        <dbReference type="Proteomes" id="UP000054928"/>
    </source>
</evidence>
<evidence type="ECO:0000256" key="1">
    <source>
        <dbReference type="SAM" id="SignalP"/>
    </source>
</evidence>
<dbReference type="EMBL" id="CCYD01002589">
    <property type="protein sequence ID" value="CEG47479.1"/>
    <property type="molecule type" value="Genomic_DNA"/>
</dbReference>
<protein>
    <submittedName>
        <fullName evidence="2">RxLR-like protein</fullName>
    </submittedName>
</protein>
<name>A0A0P1B0D2_PLAHL</name>
<accession>A0A0P1B0D2</accession>
<dbReference type="GeneID" id="36399405"/>
<proteinExistence type="predicted"/>
<reference evidence="3" key="1">
    <citation type="submission" date="2014-09" db="EMBL/GenBank/DDBJ databases">
        <authorList>
            <person name="Sharma Rahul"/>
            <person name="Thines Marco"/>
        </authorList>
    </citation>
    <scope>NUCLEOTIDE SEQUENCE [LARGE SCALE GENOMIC DNA]</scope>
</reference>
<feature type="signal peptide" evidence="1">
    <location>
        <begin position="1"/>
        <end position="20"/>
    </location>
</feature>
<organism evidence="2 3">
    <name type="scientific">Plasmopara halstedii</name>
    <name type="common">Downy mildew of sunflower</name>
    <dbReference type="NCBI Taxonomy" id="4781"/>
    <lineage>
        <taxon>Eukaryota</taxon>
        <taxon>Sar</taxon>
        <taxon>Stramenopiles</taxon>
        <taxon>Oomycota</taxon>
        <taxon>Peronosporomycetes</taxon>
        <taxon>Peronosporales</taxon>
        <taxon>Peronosporaceae</taxon>
        <taxon>Plasmopara</taxon>
    </lineage>
</organism>
<sequence>MRFAFFLLAAFAATLTLSLAAFNANDIKPKNALDTDTTTIEHDDETLYRRKNEGVVGEERVLGLEKIKSFLSTKVMSLISRLRAWFSRIFRFGKTVSGTSLESLSTSSRTPKISCR</sequence>
<dbReference type="AlphaFoldDB" id="A0A0P1B0D2"/>
<keyword evidence="1" id="KW-0732">Signal</keyword>
<evidence type="ECO:0000313" key="2">
    <source>
        <dbReference type="EMBL" id="CEG47479.1"/>
    </source>
</evidence>
<dbReference type="Proteomes" id="UP000054928">
    <property type="component" value="Unassembled WGS sequence"/>
</dbReference>
<feature type="chain" id="PRO_5006059086" evidence="1">
    <location>
        <begin position="21"/>
        <end position="116"/>
    </location>
</feature>